<dbReference type="InterPro" id="IPR018666">
    <property type="entry name" value="DUF2125"/>
</dbReference>
<proteinExistence type="predicted"/>
<evidence type="ECO:0000313" key="3">
    <source>
        <dbReference type="Proteomes" id="UP000539957"/>
    </source>
</evidence>
<name>A0A7W7ILV7_9CAUL</name>
<accession>A0A7W7ILV7</accession>
<evidence type="ECO:0000256" key="1">
    <source>
        <dbReference type="SAM" id="Phobius"/>
    </source>
</evidence>
<dbReference type="Proteomes" id="UP000539957">
    <property type="component" value="Unassembled WGS sequence"/>
</dbReference>
<reference evidence="2 3" key="1">
    <citation type="submission" date="2020-08" db="EMBL/GenBank/DDBJ databases">
        <title>Functional genomics of gut bacteria from endangered species of beetles.</title>
        <authorList>
            <person name="Carlos-Shanley C."/>
        </authorList>
    </citation>
    <scope>NUCLEOTIDE SEQUENCE [LARGE SCALE GENOMIC DNA]</scope>
    <source>
        <strain evidence="2 3">S00123</strain>
    </source>
</reference>
<comment type="caution">
    <text evidence="2">The sequence shown here is derived from an EMBL/GenBank/DDBJ whole genome shotgun (WGS) entry which is preliminary data.</text>
</comment>
<keyword evidence="1" id="KW-0472">Membrane</keyword>
<keyword evidence="1" id="KW-1133">Transmembrane helix</keyword>
<keyword evidence="1" id="KW-0812">Transmembrane</keyword>
<evidence type="ECO:0000313" key="2">
    <source>
        <dbReference type="EMBL" id="MBB4796735.1"/>
    </source>
</evidence>
<dbReference type="Pfam" id="PF09898">
    <property type="entry name" value="DUF2125"/>
    <property type="match status" value="1"/>
</dbReference>
<feature type="transmembrane region" description="Helical" evidence="1">
    <location>
        <begin position="16"/>
        <end position="36"/>
    </location>
</feature>
<sequence>MTDAHVEPIRHSRKGLIIPFAIVFVGLALWTGWWFVLTQQIEKKLEGRIARLEQSGWTVKHAGLSTTGWPLRARVAMTHVDVVAPSGHAVAAPEIVAEANAYNPTKWVIAAPDGMVLTRGAKGKVAVRAEMIRMSLHGLTQRWPNVVVELAKPVFTALPNAEPFPLAKAGLVQFYMRPHVAGSNTPTEDVDVLFRLVDGEGRPNGPVEGLTQSGKLNAQVEAVIEKAGALKGADAQGLLSAWTAAGGRFVAVKGQLEAGESRTFLSSPALSADDKGRLEGEVFLRAEKPLAAIVGLAGAQQGGAMDRAAAARAAAATPQGGTGEQGQAVDLVLNFKGGRTYLGPFALAPAPQLF</sequence>
<gene>
    <name evidence="2" type="ORF">HNP32_000449</name>
</gene>
<dbReference type="RefSeq" id="WP_184266601.1">
    <property type="nucleotide sequence ID" value="NZ_JACHKY010000001.1"/>
</dbReference>
<dbReference type="EMBL" id="JACHKY010000001">
    <property type="protein sequence ID" value="MBB4796735.1"/>
    <property type="molecule type" value="Genomic_DNA"/>
</dbReference>
<organism evidence="2 3">
    <name type="scientific">Brevundimonas bullata</name>
    <dbReference type="NCBI Taxonomy" id="13160"/>
    <lineage>
        <taxon>Bacteria</taxon>
        <taxon>Pseudomonadati</taxon>
        <taxon>Pseudomonadota</taxon>
        <taxon>Alphaproteobacteria</taxon>
        <taxon>Caulobacterales</taxon>
        <taxon>Caulobacteraceae</taxon>
        <taxon>Brevundimonas</taxon>
    </lineage>
</organism>
<protein>
    <recommendedName>
        <fullName evidence="4">DUF2125 domain-containing protein</fullName>
    </recommendedName>
</protein>
<evidence type="ECO:0008006" key="4">
    <source>
        <dbReference type="Google" id="ProtNLM"/>
    </source>
</evidence>
<keyword evidence="3" id="KW-1185">Reference proteome</keyword>
<dbReference type="AlphaFoldDB" id="A0A7W7ILV7"/>